<feature type="non-terminal residue" evidence="6">
    <location>
        <position position="1"/>
    </location>
</feature>
<dbReference type="EMBL" id="LAZR01056956">
    <property type="protein sequence ID" value="KKK73071.1"/>
    <property type="molecule type" value="Genomic_DNA"/>
</dbReference>
<dbReference type="GO" id="GO:0006508">
    <property type="term" value="P:proteolysis"/>
    <property type="evidence" value="ECO:0007669"/>
    <property type="project" value="UniProtKB-KW"/>
</dbReference>
<keyword evidence="3" id="KW-0720">Serine protease</keyword>
<dbReference type="InterPro" id="IPR036852">
    <property type="entry name" value="Peptidase_S8/S53_dom_sf"/>
</dbReference>
<dbReference type="Gene3D" id="3.50.30.30">
    <property type="match status" value="1"/>
</dbReference>
<dbReference type="PROSITE" id="PS00138">
    <property type="entry name" value="SUBTILASE_SER"/>
    <property type="match status" value="1"/>
</dbReference>
<sequence>VLPMIGTALLDEPIIEEIVFGKFGRERDLVEGSFSNTIVLVERGSDVKDEIVYFSEKENNVANVGGKALVVYNNQKGIFLGELFHQFAPPDYRPRIPVLSMSNEDGEFLKNIIQNRTTATLNVFYNPDFVAYFSSRGPVSPFYIKPDLVAPGVFINTTLTDAKYNLTSGTSFAAPHVSGAAALLLQKNQDFTPKEVKSLLVTTTDFVTDAYENKFPIETSGSGRLNITRAFEANLVILPPALIYNLSTEKETAREDLKLKALDGSLGKINAEFVGADDVNFDYKQQGNVLETTVSLPSESLGEFQGTIVIENKNVEYHVPVVIHKTKGSVNVFEEDGKLDFEVLYPEEWSYAKISVINKDSGKTYTTSVTPKKDSSISVTEKGEYW</sequence>
<evidence type="ECO:0000256" key="3">
    <source>
        <dbReference type="ARBA" id="ARBA00022825"/>
    </source>
</evidence>
<dbReference type="PROSITE" id="PS51892">
    <property type="entry name" value="SUBTILASE"/>
    <property type="match status" value="1"/>
</dbReference>
<dbReference type="InterPro" id="IPR003137">
    <property type="entry name" value="PA_domain"/>
</dbReference>
<dbReference type="Pfam" id="PF00082">
    <property type="entry name" value="Peptidase_S8"/>
    <property type="match status" value="1"/>
</dbReference>
<accession>A0A0F9ALJ1</accession>
<feature type="non-terminal residue" evidence="6">
    <location>
        <position position="386"/>
    </location>
</feature>
<dbReference type="PANTHER" id="PTHR10795">
    <property type="entry name" value="PROPROTEIN CONVERTASE SUBTILISIN/KEXIN"/>
    <property type="match status" value="1"/>
</dbReference>
<comment type="caution">
    <text evidence="6">The sequence shown here is derived from an EMBL/GenBank/DDBJ whole genome shotgun (WGS) entry which is preliminary data.</text>
</comment>
<gene>
    <name evidence="6" type="ORF">LCGC14_2897510</name>
</gene>
<evidence type="ECO:0000259" key="5">
    <source>
        <dbReference type="Pfam" id="PF02225"/>
    </source>
</evidence>
<evidence type="ECO:0000313" key="6">
    <source>
        <dbReference type="EMBL" id="KKK73071.1"/>
    </source>
</evidence>
<protein>
    <recommendedName>
        <fullName evidence="7">Peptidase S8/S53 domain-containing protein</fullName>
    </recommendedName>
</protein>
<dbReference type="AlphaFoldDB" id="A0A0F9ALJ1"/>
<evidence type="ECO:0008006" key="7">
    <source>
        <dbReference type="Google" id="ProtNLM"/>
    </source>
</evidence>
<proteinExistence type="predicted"/>
<dbReference type="Pfam" id="PF02225">
    <property type="entry name" value="PA"/>
    <property type="match status" value="1"/>
</dbReference>
<evidence type="ECO:0000256" key="2">
    <source>
        <dbReference type="ARBA" id="ARBA00022801"/>
    </source>
</evidence>
<dbReference type="SUPFAM" id="SSF52025">
    <property type="entry name" value="PA domain"/>
    <property type="match status" value="1"/>
</dbReference>
<organism evidence="6">
    <name type="scientific">marine sediment metagenome</name>
    <dbReference type="NCBI Taxonomy" id="412755"/>
    <lineage>
        <taxon>unclassified sequences</taxon>
        <taxon>metagenomes</taxon>
        <taxon>ecological metagenomes</taxon>
    </lineage>
</organism>
<dbReference type="InterPro" id="IPR000209">
    <property type="entry name" value="Peptidase_S8/S53_dom"/>
</dbReference>
<reference evidence="6" key="1">
    <citation type="journal article" date="2015" name="Nature">
        <title>Complex archaea that bridge the gap between prokaryotes and eukaryotes.</title>
        <authorList>
            <person name="Spang A."/>
            <person name="Saw J.H."/>
            <person name="Jorgensen S.L."/>
            <person name="Zaremba-Niedzwiedzka K."/>
            <person name="Martijn J."/>
            <person name="Lind A.E."/>
            <person name="van Eijk R."/>
            <person name="Schleper C."/>
            <person name="Guy L."/>
            <person name="Ettema T.J."/>
        </authorList>
    </citation>
    <scope>NUCLEOTIDE SEQUENCE</scope>
</reference>
<keyword evidence="1" id="KW-0645">Protease</keyword>
<dbReference type="Gene3D" id="3.40.50.200">
    <property type="entry name" value="Peptidase S8/S53 domain"/>
    <property type="match status" value="1"/>
</dbReference>
<evidence type="ECO:0000259" key="4">
    <source>
        <dbReference type="Pfam" id="PF00082"/>
    </source>
</evidence>
<dbReference type="SUPFAM" id="SSF52743">
    <property type="entry name" value="Subtilisin-like"/>
    <property type="match status" value="1"/>
</dbReference>
<keyword evidence="2" id="KW-0378">Hydrolase</keyword>
<dbReference type="InterPro" id="IPR045051">
    <property type="entry name" value="SBT"/>
</dbReference>
<feature type="domain" description="Peptidase S8/S53" evidence="4">
    <location>
        <begin position="125"/>
        <end position="208"/>
    </location>
</feature>
<feature type="domain" description="PA" evidence="5">
    <location>
        <begin position="33"/>
        <end position="107"/>
    </location>
</feature>
<name>A0A0F9ALJ1_9ZZZZ</name>
<dbReference type="InterPro" id="IPR046450">
    <property type="entry name" value="PA_dom_sf"/>
</dbReference>
<evidence type="ECO:0000256" key="1">
    <source>
        <dbReference type="ARBA" id="ARBA00022670"/>
    </source>
</evidence>
<dbReference type="InterPro" id="IPR023828">
    <property type="entry name" value="Peptidase_S8_Ser-AS"/>
</dbReference>
<dbReference type="GO" id="GO:0004252">
    <property type="term" value="F:serine-type endopeptidase activity"/>
    <property type="evidence" value="ECO:0007669"/>
    <property type="project" value="InterPro"/>
</dbReference>